<dbReference type="InterPro" id="IPR036388">
    <property type="entry name" value="WH-like_DNA-bd_sf"/>
</dbReference>
<protein>
    <submittedName>
        <fullName evidence="9">Transcriptional repressor</fullName>
    </submittedName>
</protein>
<keyword evidence="4" id="KW-0805">Transcription regulation</keyword>
<reference evidence="9" key="1">
    <citation type="submission" date="2019-08" db="EMBL/GenBank/DDBJ databases">
        <authorList>
            <person name="Busch A."/>
        </authorList>
    </citation>
    <scope>NUCLEOTIDE SEQUENCE</scope>
    <source>
        <strain evidence="9">15T0085</strain>
        <strain evidence="8">17T1429</strain>
    </source>
</reference>
<dbReference type="InterPro" id="IPR036390">
    <property type="entry name" value="WH_DNA-bd_sf"/>
</dbReference>
<dbReference type="Pfam" id="PF01475">
    <property type="entry name" value="FUR"/>
    <property type="match status" value="1"/>
</dbReference>
<reference evidence="9" key="2">
    <citation type="submission" date="2020-02" db="EMBL/GenBank/DDBJ databases">
        <title>Using affinity propagation clustering for identifying bacterial clades and subclades with whole-genome sequences of Francisella tularensis.</title>
        <authorList>
            <person name="Homeier-Bachmann T."/>
            <person name="Abdel-Glil M.Y."/>
            <person name="Hackbart A."/>
            <person name="Hotzel H."/>
            <person name="Tomaso H."/>
        </authorList>
    </citation>
    <scope>NUCLEOTIDE SEQUENCE</scope>
    <source>
        <strain evidence="9">15T0085</strain>
        <strain evidence="8">17T1429</strain>
    </source>
</reference>
<evidence type="ECO:0000256" key="7">
    <source>
        <dbReference type="PIRSR" id="PIRSR602481-1"/>
    </source>
</evidence>
<accession>A0A6B2JVL4</accession>
<evidence type="ECO:0000313" key="8">
    <source>
        <dbReference type="EMBL" id="NDR89036.1"/>
    </source>
</evidence>
<dbReference type="GO" id="GO:1900376">
    <property type="term" value="P:regulation of secondary metabolite biosynthetic process"/>
    <property type="evidence" value="ECO:0007669"/>
    <property type="project" value="TreeGrafter"/>
</dbReference>
<evidence type="ECO:0000256" key="6">
    <source>
        <dbReference type="ARBA" id="ARBA00023163"/>
    </source>
</evidence>
<keyword evidence="6" id="KW-0804">Transcription</keyword>
<dbReference type="EMBL" id="JAAGJP010000007">
    <property type="protein sequence ID" value="NDS67876.1"/>
    <property type="molecule type" value="Genomic_DNA"/>
</dbReference>
<dbReference type="GO" id="GO:0008270">
    <property type="term" value="F:zinc ion binding"/>
    <property type="evidence" value="ECO:0007669"/>
    <property type="project" value="TreeGrafter"/>
</dbReference>
<evidence type="ECO:0000256" key="2">
    <source>
        <dbReference type="ARBA" id="ARBA00022491"/>
    </source>
</evidence>
<comment type="similarity">
    <text evidence="1">Belongs to the Fur family.</text>
</comment>
<dbReference type="InterPro" id="IPR002481">
    <property type="entry name" value="FUR"/>
</dbReference>
<keyword evidence="3 7" id="KW-0862">Zinc</keyword>
<dbReference type="GO" id="GO:0003700">
    <property type="term" value="F:DNA-binding transcription factor activity"/>
    <property type="evidence" value="ECO:0007669"/>
    <property type="project" value="InterPro"/>
</dbReference>
<dbReference type="Gene3D" id="3.30.1490.190">
    <property type="match status" value="1"/>
</dbReference>
<dbReference type="PANTHER" id="PTHR33202:SF6">
    <property type="entry name" value="ZINC UPTAKE REGULATION PROTEIN"/>
    <property type="match status" value="1"/>
</dbReference>
<dbReference type="EMBL" id="JAAGKH010000033">
    <property type="protein sequence ID" value="NDR89036.1"/>
    <property type="molecule type" value="Genomic_DNA"/>
</dbReference>
<keyword evidence="5" id="KW-0238">DNA-binding</keyword>
<comment type="cofactor">
    <cofactor evidence="7">
        <name>Zn(2+)</name>
        <dbReference type="ChEBI" id="CHEBI:29105"/>
    </cofactor>
    <text evidence="7">Binds 1 zinc ion per subunit.</text>
</comment>
<proteinExistence type="inferred from homology"/>
<comment type="caution">
    <text evidence="9">The sequence shown here is derived from an EMBL/GenBank/DDBJ whole genome shotgun (WGS) entry which is preliminary data.</text>
</comment>
<dbReference type="InterPro" id="IPR043135">
    <property type="entry name" value="Fur_C"/>
</dbReference>
<dbReference type="PANTHER" id="PTHR33202">
    <property type="entry name" value="ZINC UPTAKE REGULATION PROTEIN"/>
    <property type="match status" value="1"/>
</dbReference>
<name>A0A6B2JVL4_FRATU</name>
<keyword evidence="7" id="KW-0479">Metal-binding</keyword>
<organism evidence="9">
    <name type="scientific">Francisella tularensis subsp. holarctica</name>
    <dbReference type="NCBI Taxonomy" id="119857"/>
    <lineage>
        <taxon>Bacteria</taxon>
        <taxon>Pseudomonadati</taxon>
        <taxon>Pseudomonadota</taxon>
        <taxon>Gammaproteobacteria</taxon>
        <taxon>Thiotrichales</taxon>
        <taxon>Francisellaceae</taxon>
        <taxon>Francisella</taxon>
    </lineage>
</organism>
<evidence type="ECO:0000256" key="1">
    <source>
        <dbReference type="ARBA" id="ARBA00007957"/>
    </source>
</evidence>
<gene>
    <name evidence="9" type="ORF">FWI86_01850</name>
    <name evidence="8" type="ORF">FWJ04_05140</name>
</gene>
<dbReference type="OMA" id="SHTSAMF"/>
<dbReference type="GO" id="GO:0005829">
    <property type="term" value="C:cytosol"/>
    <property type="evidence" value="ECO:0007669"/>
    <property type="project" value="TreeGrafter"/>
</dbReference>
<feature type="binding site" evidence="7">
    <location>
        <position position="101"/>
    </location>
    <ligand>
        <name>Zn(2+)</name>
        <dbReference type="ChEBI" id="CHEBI:29105"/>
    </ligand>
</feature>
<feature type="binding site" evidence="7">
    <location>
        <position position="140"/>
    </location>
    <ligand>
        <name>Zn(2+)</name>
        <dbReference type="ChEBI" id="CHEBI:29105"/>
    </ligand>
</feature>
<dbReference type="Gene3D" id="1.10.10.10">
    <property type="entry name" value="Winged helix-like DNA-binding domain superfamily/Winged helix DNA-binding domain"/>
    <property type="match status" value="1"/>
</dbReference>
<evidence type="ECO:0000256" key="3">
    <source>
        <dbReference type="ARBA" id="ARBA00022833"/>
    </source>
</evidence>
<dbReference type="GO" id="GO:0045892">
    <property type="term" value="P:negative regulation of DNA-templated transcription"/>
    <property type="evidence" value="ECO:0007669"/>
    <property type="project" value="TreeGrafter"/>
</dbReference>
<evidence type="ECO:0000256" key="5">
    <source>
        <dbReference type="ARBA" id="ARBA00023125"/>
    </source>
</evidence>
<sequence>MLMNKNIQAAKEFCEKNKYRFTQPREQVLEAIFNQDTPLSAYDILEILSVKKQINPPTVYRAIDFWLKHGFIHKIESQNCYVKCKENHKHKGFEVFICQNCGFVDESHFCNLDIFKEFQKLTPYQINSWSLELKGLCNKCLEN</sequence>
<feature type="binding site" evidence="7">
    <location>
        <position position="137"/>
    </location>
    <ligand>
        <name>Zn(2+)</name>
        <dbReference type="ChEBI" id="CHEBI:29105"/>
    </ligand>
</feature>
<dbReference type="GO" id="GO:0000976">
    <property type="term" value="F:transcription cis-regulatory region binding"/>
    <property type="evidence" value="ECO:0007669"/>
    <property type="project" value="TreeGrafter"/>
</dbReference>
<evidence type="ECO:0000256" key="4">
    <source>
        <dbReference type="ARBA" id="ARBA00023015"/>
    </source>
</evidence>
<feature type="binding site" evidence="7">
    <location>
        <position position="98"/>
    </location>
    <ligand>
        <name>Zn(2+)</name>
        <dbReference type="ChEBI" id="CHEBI:29105"/>
    </ligand>
</feature>
<keyword evidence="2" id="KW-0678">Repressor</keyword>
<dbReference type="SUPFAM" id="SSF46785">
    <property type="entry name" value="Winged helix' DNA-binding domain"/>
    <property type="match status" value="1"/>
</dbReference>
<evidence type="ECO:0000313" key="9">
    <source>
        <dbReference type="EMBL" id="NDS67876.1"/>
    </source>
</evidence>
<dbReference type="AlphaFoldDB" id="A0A6B2JVL4"/>